<comment type="caution">
    <text evidence="1">The sequence shown here is derived from an EMBL/GenBank/DDBJ whole genome shotgun (WGS) entry which is preliminary data.</text>
</comment>
<name>A0ABT9V8M8_9BACL</name>
<dbReference type="PANTHER" id="PTHR35586:SF1">
    <property type="entry name" value="SLL1691 PROTEIN"/>
    <property type="match status" value="1"/>
</dbReference>
<dbReference type="PANTHER" id="PTHR35586">
    <property type="entry name" value="SLL1691 PROTEIN"/>
    <property type="match status" value="1"/>
</dbReference>
<dbReference type="Proteomes" id="UP001231362">
    <property type="component" value="Unassembled WGS sequence"/>
</dbReference>
<dbReference type="Pfam" id="PF12784">
    <property type="entry name" value="PDDEXK_2"/>
    <property type="match status" value="1"/>
</dbReference>
<dbReference type="EMBL" id="JAUSTU010000024">
    <property type="protein sequence ID" value="MDQ0157311.1"/>
    <property type="molecule type" value="Genomic_DNA"/>
</dbReference>
<proteinExistence type="predicted"/>
<dbReference type="RefSeq" id="WP_307151779.1">
    <property type="nucleotide sequence ID" value="NZ_JAUSTU010000024.1"/>
</dbReference>
<accession>A0ABT9V8M8</accession>
<evidence type="ECO:0000313" key="1">
    <source>
        <dbReference type="EMBL" id="MDQ0157311.1"/>
    </source>
</evidence>
<keyword evidence="2" id="KW-1185">Reference proteome</keyword>
<sequence>MITTSIVYEETNYYIDHDRLFKELIKTFFQEFIEAFFPEEYGYIDFSQLTFLDKEIYTDIVMGEKREVDILVETKLKGKDTIVIVHIEPQSYFQHEFHERMFIYNSRLYEHHRKPILPIAVFSYPNKRDIPTQFTISFPTLKIHEFQYLQLHLIKKNWRAFIHNNNPAAAALLSKMGYAEEERIQVKLEFLRMLSKMELNPAKMELLYGFFETYLRLNEKEEERMREEITKLPEHEMNQVLKLPNSYFEKGIKQGIKEGIEQGKLIQGIEIAKKMLGKGIDVNSIREFTGLPKEMIEDIKKEMD</sequence>
<gene>
    <name evidence="1" type="ORF">J2S07_003640</name>
</gene>
<evidence type="ECO:0000313" key="2">
    <source>
        <dbReference type="Proteomes" id="UP001231362"/>
    </source>
</evidence>
<organism evidence="1 2">
    <name type="scientific">Anoxybacillus andreesenii</name>
    <dbReference type="NCBI Taxonomy" id="1325932"/>
    <lineage>
        <taxon>Bacteria</taxon>
        <taxon>Bacillati</taxon>
        <taxon>Bacillota</taxon>
        <taxon>Bacilli</taxon>
        <taxon>Bacillales</taxon>
        <taxon>Anoxybacillaceae</taxon>
        <taxon>Anoxybacillus</taxon>
    </lineage>
</organism>
<reference evidence="1 2" key="1">
    <citation type="submission" date="2023-07" db="EMBL/GenBank/DDBJ databases">
        <title>Genomic Encyclopedia of Type Strains, Phase IV (KMG-IV): sequencing the most valuable type-strain genomes for metagenomic binning, comparative biology and taxonomic classification.</title>
        <authorList>
            <person name="Goeker M."/>
        </authorList>
    </citation>
    <scope>NUCLEOTIDE SEQUENCE [LARGE SCALE GENOMIC DNA]</scope>
    <source>
        <strain evidence="1 2">DSM 23948</strain>
    </source>
</reference>
<protein>
    <submittedName>
        <fullName evidence="1">Transposase/invertase (TIGR01784 family)</fullName>
    </submittedName>
</protein>